<dbReference type="Pfam" id="PF13356">
    <property type="entry name" value="Arm-DNA-bind_3"/>
    <property type="match status" value="1"/>
</dbReference>
<comment type="caution">
    <text evidence="8">The sequence shown here is derived from an EMBL/GenBank/DDBJ whole genome shotgun (WGS) entry which is preliminary data.</text>
</comment>
<keyword evidence="3 5" id="KW-0238">DNA-binding</keyword>
<dbReference type="PANTHER" id="PTHR30629">
    <property type="entry name" value="PROPHAGE INTEGRASE"/>
    <property type="match status" value="1"/>
</dbReference>
<dbReference type="SUPFAM" id="SSF56349">
    <property type="entry name" value="DNA breaking-rejoining enzymes"/>
    <property type="match status" value="1"/>
</dbReference>
<keyword evidence="2" id="KW-0229">DNA integration</keyword>
<dbReference type="Gene3D" id="1.10.150.130">
    <property type="match status" value="1"/>
</dbReference>
<dbReference type="GO" id="GO:0003677">
    <property type="term" value="F:DNA binding"/>
    <property type="evidence" value="ECO:0007669"/>
    <property type="project" value="UniProtKB-UniRule"/>
</dbReference>
<dbReference type="STRING" id="1026882.MAMP_02741"/>
<protein>
    <submittedName>
        <fullName evidence="8">Phage related integrase</fullName>
    </submittedName>
</protein>
<dbReference type="InterPro" id="IPR011010">
    <property type="entry name" value="DNA_brk_join_enz"/>
</dbReference>
<dbReference type="GO" id="GO:0006310">
    <property type="term" value="P:DNA recombination"/>
    <property type="evidence" value="ECO:0007669"/>
    <property type="project" value="UniProtKB-KW"/>
</dbReference>
<dbReference type="PANTHER" id="PTHR30629:SF2">
    <property type="entry name" value="PROPHAGE INTEGRASE INTS-RELATED"/>
    <property type="match status" value="1"/>
</dbReference>
<reference evidence="8 9" key="1">
    <citation type="journal article" date="2011" name="J. Bacteriol.">
        <title>Draft genome sequence of Methylophaga aminisulfidivorans MP T.</title>
        <authorList>
            <person name="Han G.H."/>
            <person name="Kim W."/>
            <person name="Chun J."/>
            <person name="Kim S.W."/>
        </authorList>
    </citation>
    <scope>NUCLEOTIDE SEQUENCE [LARGE SCALE GENOMIC DNA]</scope>
    <source>
        <strain evidence="9">MP(T)</strain>
    </source>
</reference>
<feature type="domain" description="Tyr recombinase" evidence="6">
    <location>
        <begin position="200"/>
        <end position="374"/>
    </location>
</feature>
<dbReference type="Pfam" id="PF00589">
    <property type="entry name" value="Phage_integrase"/>
    <property type="match status" value="1"/>
</dbReference>
<evidence type="ECO:0000256" key="3">
    <source>
        <dbReference type="ARBA" id="ARBA00023125"/>
    </source>
</evidence>
<dbReference type="OrthoDB" id="9795573at2"/>
<dbReference type="RefSeq" id="WP_007145633.1">
    <property type="nucleotide sequence ID" value="NZ_AFIG01000001.1"/>
</dbReference>
<evidence type="ECO:0000259" key="6">
    <source>
        <dbReference type="PROSITE" id="PS51898"/>
    </source>
</evidence>
<proteinExistence type="inferred from homology"/>
<comment type="similarity">
    <text evidence="1">Belongs to the 'phage' integrase family.</text>
</comment>
<name>F5SW26_9GAMM</name>
<dbReference type="InterPro" id="IPR010998">
    <property type="entry name" value="Integrase_recombinase_N"/>
</dbReference>
<accession>F5SW26</accession>
<dbReference type="eggNOG" id="COG0582">
    <property type="taxonomic scope" value="Bacteria"/>
</dbReference>
<sequence>MTNKITFTQARLKNIPPPDLGRVDYVDSEQSKLIFRISHTGNRSFMVRKRANGKLRNITIGKFSDWNVKDARIEAQRILLELARNEDPISNKRKMRARKTTLDELLTLYLDNRSLKPKTIEDYQYKIHKYLSDWLQKPVVEITTHDVQKKFKELSMIGETTANATMRVFRLLMLHAVALELIQESPTKVLKNARLWHKNKRSKRVIPSTKLGEWLGAVHELNSQSAKTYFLMLLYMGVRSSSALNLRWDKVNFREKAAVFNTKNNTDVMLPIPEPLLPALKKLYKDTGEGDFVFPSRFDESKTMWTPKKHIDAISQKINLTFSSHDCRRTFATLAEACGLPTTMIKRMLDHVTDSDVTGGYIITEQDTLRKAFNQVAELIKTLAKDAG</sequence>
<dbReference type="InterPro" id="IPR038488">
    <property type="entry name" value="Integrase_DNA-bd_sf"/>
</dbReference>
<dbReference type="InterPro" id="IPR013762">
    <property type="entry name" value="Integrase-like_cat_sf"/>
</dbReference>
<dbReference type="PROSITE" id="PS51900">
    <property type="entry name" value="CB"/>
    <property type="match status" value="1"/>
</dbReference>
<dbReference type="InterPro" id="IPR050808">
    <property type="entry name" value="Phage_Integrase"/>
</dbReference>
<evidence type="ECO:0000256" key="2">
    <source>
        <dbReference type="ARBA" id="ARBA00022908"/>
    </source>
</evidence>
<evidence type="ECO:0000313" key="8">
    <source>
        <dbReference type="EMBL" id="EGL55747.1"/>
    </source>
</evidence>
<dbReference type="InterPro" id="IPR002104">
    <property type="entry name" value="Integrase_catalytic"/>
</dbReference>
<dbReference type="AlphaFoldDB" id="F5SW26"/>
<dbReference type="InterPro" id="IPR044068">
    <property type="entry name" value="CB"/>
</dbReference>
<feature type="domain" description="Core-binding (CB)" evidence="7">
    <location>
        <begin position="100"/>
        <end position="177"/>
    </location>
</feature>
<keyword evidence="4" id="KW-0233">DNA recombination</keyword>
<gene>
    <name evidence="8" type="ORF">MAMP_02741</name>
</gene>
<evidence type="ECO:0000256" key="5">
    <source>
        <dbReference type="PROSITE-ProRule" id="PRU01248"/>
    </source>
</evidence>
<dbReference type="Gene3D" id="1.10.443.10">
    <property type="entry name" value="Intergrase catalytic core"/>
    <property type="match status" value="1"/>
</dbReference>
<evidence type="ECO:0000259" key="7">
    <source>
        <dbReference type="PROSITE" id="PS51900"/>
    </source>
</evidence>
<dbReference type="EMBL" id="AFIG01000001">
    <property type="protein sequence ID" value="EGL55747.1"/>
    <property type="molecule type" value="Genomic_DNA"/>
</dbReference>
<dbReference type="GO" id="GO:0015074">
    <property type="term" value="P:DNA integration"/>
    <property type="evidence" value="ECO:0007669"/>
    <property type="project" value="UniProtKB-KW"/>
</dbReference>
<dbReference type="PROSITE" id="PS51898">
    <property type="entry name" value="TYR_RECOMBINASE"/>
    <property type="match status" value="1"/>
</dbReference>
<organism evidence="8 9">
    <name type="scientific">Methylophaga aminisulfidivorans MP</name>
    <dbReference type="NCBI Taxonomy" id="1026882"/>
    <lineage>
        <taxon>Bacteria</taxon>
        <taxon>Pseudomonadati</taxon>
        <taxon>Pseudomonadota</taxon>
        <taxon>Gammaproteobacteria</taxon>
        <taxon>Thiotrichales</taxon>
        <taxon>Piscirickettsiaceae</taxon>
        <taxon>Methylophaga</taxon>
    </lineage>
</organism>
<dbReference type="Proteomes" id="UP000003544">
    <property type="component" value="Unassembled WGS sequence"/>
</dbReference>
<evidence type="ECO:0000256" key="4">
    <source>
        <dbReference type="ARBA" id="ARBA00023172"/>
    </source>
</evidence>
<evidence type="ECO:0000256" key="1">
    <source>
        <dbReference type="ARBA" id="ARBA00008857"/>
    </source>
</evidence>
<keyword evidence="9" id="KW-1185">Reference proteome</keyword>
<dbReference type="InterPro" id="IPR025166">
    <property type="entry name" value="Integrase_DNA_bind_dom"/>
</dbReference>
<dbReference type="Gene3D" id="3.30.160.390">
    <property type="entry name" value="Integrase, DNA-binding domain"/>
    <property type="match status" value="1"/>
</dbReference>
<evidence type="ECO:0000313" key="9">
    <source>
        <dbReference type="Proteomes" id="UP000003544"/>
    </source>
</evidence>